<evidence type="ECO:0000313" key="2">
    <source>
        <dbReference type="Proteomes" id="UP000636110"/>
    </source>
</evidence>
<organism evidence="1 2">
    <name type="scientific">Pedobacter gandavensis</name>
    <dbReference type="NCBI Taxonomy" id="2679963"/>
    <lineage>
        <taxon>Bacteria</taxon>
        <taxon>Pseudomonadati</taxon>
        <taxon>Bacteroidota</taxon>
        <taxon>Sphingobacteriia</taxon>
        <taxon>Sphingobacteriales</taxon>
        <taxon>Sphingobacteriaceae</taxon>
        <taxon>Pedobacter</taxon>
    </lineage>
</organism>
<dbReference type="EMBL" id="WNXC01000001">
    <property type="protein sequence ID" value="MBB2147465.1"/>
    <property type="molecule type" value="Genomic_DNA"/>
</dbReference>
<protein>
    <submittedName>
        <fullName evidence="1">Uncharacterized protein</fullName>
    </submittedName>
</protein>
<proteinExistence type="predicted"/>
<evidence type="ECO:0000313" key="1">
    <source>
        <dbReference type="EMBL" id="MBB2147465.1"/>
    </source>
</evidence>
<keyword evidence="2" id="KW-1185">Reference proteome</keyword>
<comment type="caution">
    <text evidence="1">The sequence shown here is derived from an EMBL/GenBank/DDBJ whole genome shotgun (WGS) entry which is preliminary data.</text>
</comment>
<gene>
    <name evidence="1" type="ORF">GM920_00945</name>
</gene>
<reference evidence="1 2" key="1">
    <citation type="submission" date="2019-11" db="EMBL/GenBank/DDBJ databases">
        <title>Description of Pedobacter sp. LMG 31462T.</title>
        <authorList>
            <person name="Carlier A."/>
            <person name="Qi S."/>
            <person name="Vandamme P."/>
        </authorList>
    </citation>
    <scope>NUCLEOTIDE SEQUENCE [LARGE SCALE GENOMIC DNA]</scope>
    <source>
        <strain evidence="1 2">LMG 31462</strain>
    </source>
</reference>
<sequence>MKNKIQAPEHFATISVLHKCLNIKGPNHPLVSVIHMLVVHVDFFASYPLARKIKEYGFFSYATNEALHLSEQEEDLFIQQVLQ</sequence>
<dbReference type="RefSeq" id="WP_182952741.1">
    <property type="nucleotide sequence ID" value="NZ_WNXC01000001.1"/>
</dbReference>
<accession>A0ABR6EQF5</accession>
<name>A0ABR6EQF5_9SPHI</name>
<dbReference type="Proteomes" id="UP000636110">
    <property type="component" value="Unassembled WGS sequence"/>
</dbReference>